<keyword evidence="2" id="KW-1185">Reference proteome</keyword>
<dbReference type="Proteomes" id="UP000500767">
    <property type="component" value="Plasmid unnamed8"/>
</dbReference>
<dbReference type="AlphaFoldDB" id="A0A6M8HZR9"/>
<evidence type="ECO:0000313" key="1">
    <source>
        <dbReference type="EMBL" id="QKE94029.1"/>
    </source>
</evidence>
<sequence>MADARQTSQNHIATWDAPMVGSVLIGPGIASYVRIPVPGTQGLILSLRPPPHWHGSTSAIFIRNPEDARYGKPFLRLDYGPNKSTHAIDYHWNIEGKAARKAFPGITNHMPAGATGEAIYKGAKAFRAAGRVFIITGAVLDGISILTANRPWQRTLQVVTAWEAATVLANQAGKAGAAVGTMIEPGAGTMIGGGIGAIVGGFVGYYTASTVAGVFYNWAENTHFIPAHEIAVPSQ</sequence>
<dbReference type="PANTHER" id="PTHR21525:SF9">
    <property type="entry name" value="CHANNEL_COLICIN DOMAIN-CONTAINING PROTEIN"/>
    <property type="match status" value="1"/>
</dbReference>
<evidence type="ECO:0000313" key="2">
    <source>
        <dbReference type="Proteomes" id="UP000500767"/>
    </source>
</evidence>
<reference evidence="1 2" key="1">
    <citation type="journal article" date="2014" name="World J. Microbiol. Biotechnol.">
        <title>Biodiversity and physiological characteristics of Antarctic and Arctic lichens-associated bacteria.</title>
        <authorList>
            <person name="Lee Y.M."/>
            <person name="Kim E.H."/>
            <person name="Lee H.K."/>
            <person name="Hong S.G."/>
        </authorList>
    </citation>
    <scope>NUCLEOTIDE SEQUENCE [LARGE SCALE GENOMIC DNA]</scope>
    <source>
        <strain evidence="1 2">PAMC 26569</strain>
        <plasmid evidence="1">unnamed8</plasmid>
    </source>
</reference>
<dbReference type="EMBL" id="CP053715">
    <property type="protein sequence ID" value="QKE94029.1"/>
    <property type="molecule type" value="Genomic_DNA"/>
</dbReference>
<gene>
    <name evidence="1" type="ORF">HN018_28305</name>
</gene>
<proteinExistence type="predicted"/>
<keyword evidence="1" id="KW-0614">Plasmid</keyword>
<dbReference type="PANTHER" id="PTHR21525">
    <property type="entry name" value="MOTILE SPERM PROTEIN"/>
    <property type="match status" value="1"/>
</dbReference>
<dbReference type="RefSeq" id="WP_171837347.1">
    <property type="nucleotide sequence ID" value="NZ_CP053715.1"/>
</dbReference>
<dbReference type="KEGG" id="lck:HN018_28305"/>
<name>A0A6M8HZR9_9PROT</name>
<geneLocation type="plasmid" evidence="1 2">
    <name>unnamed8</name>
</geneLocation>
<accession>A0A6M8HZR9</accession>
<protein>
    <submittedName>
        <fullName evidence="1">Uncharacterized protein</fullName>
    </submittedName>
</protein>
<organism evidence="1 2">
    <name type="scientific">Lichenicola cladoniae</name>
    <dbReference type="NCBI Taxonomy" id="1484109"/>
    <lineage>
        <taxon>Bacteria</taxon>
        <taxon>Pseudomonadati</taxon>
        <taxon>Pseudomonadota</taxon>
        <taxon>Alphaproteobacteria</taxon>
        <taxon>Acetobacterales</taxon>
        <taxon>Acetobacteraceae</taxon>
        <taxon>Lichenicola</taxon>
    </lineage>
</organism>